<dbReference type="GO" id="GO:0061666">
    <property type="term" value="F:UFM1 ligase activity"/>
    <property type="evidence" value="ECO:0007669"/>
    <property type="project" value="InterPro"/>
</dbReference>
<sequence>KMTGWKDIEELQAEFKSAQLTTAAQKLSERNCIEILSKLQEMSLLDVLHTADGKEYLTPKQLTKEIRDELYIQGGRINLVELQTALNVDFSHIEAKSNEMVKSDRNLQLIYGQIIDSSYLDRLAEEINDALQSAGQITIAELSKQYDVPGEFLIPELISRIGHQIEGKLDEHNKNAIFTEAYIAKHKAHVRGVLTAVTRPIPLHPLSSEHGLSMQLLFSIVEELINEGRVRGQIAGGRSEKSTFLPEIHTQTQNLWIDNFYAQNNYIEFDAVSRLGISDPKSHVRRRITSNAPLFFKSVCVGQSIVDQVTATVDEAISNNEWLDITPYLPSSFMDEDCSQLLQHVMRERRKIKSSKDGIIFASTIVTSQSFIDSCLKYFDGLMKVKAQKEAKKSAVFALTESERKEYLNQTAGDTRKRGEKKDDRKKKAMEGSGSTKRLAEGTGGSGQGAREVKTKGQDKKRLKWSNSPNESKPSRSSQEDIVFMEVDEIVDVLRDRLDDCSSEFLQELGERLYRNLNTSFQAVVKSVFQLSSGHTKGAEEEEDQSGSKPVKKSRKQWKDEINIMWANARLFVEGIKLFEDDIASVLQKHLLKTICMDITNALFTLVAGESISGADVSTEVTQNMLSMFPDDVKTPLTRLNSAATGKDLDEFTEALQVAVGPRACDVFLRAADKKKDRQVLHGHKMSLLKQLEDETNGATALHLAVTIIFQSVTGCMLHTPGKCVSDVIAKIQPLVEKGVHETLCAYHSLVMKEMVVKKSPQPDNDQLAE</sequence>
<evidence type="ECO:0000256" key="2">
    <source>
        <dbReference type="ARBA" id="ARBA00019780"/>
    </source>
</evidence>
<evidence type="ECO:0000313" key="10">
    <source>
        <dbReference type="Ensembl" id="ENSCSAVP00000009185.1"/>
    </source>
</evidence>
<dbReference type="HOGENOM" id="CLU_012417_1_1_1"/>
<dbReference type="OMA" id="CILHASG"/>
<dbReference type="Pfam" id="PF25041">
    <property type="entry name" value="UFL1_C"/>
    <property type="match status" value="1"/>
</dbReference>
<evidence type="ECO:0000259" key="8">
    <source>
        <dbReference type="Pfam" id="PF23659"/>
    </source>
</evidence>
<evidence type="ECO:0000256" key="1">
    <source>
        <dbReference type="ARBA" id="ARBA00010789"/>
    </source>
</evidence>
<feature type="compositionally biased region" description="Basic and acidic residues" evidence="6">
    <location>
        <begin position="451"/>
        <end position="460"/>
    </location>
</feature>
<evidence type="ECO:0000256" key="5">
    <source>
        <dbReference type="ARBA" id="ARBA00031516"/>
    </source>
</evidence>
<dbReference type="GO" id="GO:0032434">
    <property type="term" value="P:regulation of proteasomal ubiquitin-dependent protein catabolic process"/>
    <property type="evidence" value="ECO:0007669"/>
    <property type="project" value="TreeGrafter"/>
</dbReference>
<dbReference type="Ensembl" id="ENSCSAVT00000009302.1">
    <property type="protein sequence ID" value="ENSCSAVP00000009185.1"/>
    <property type="gene ID" value="ENSCSAVG00000005415.1"/>
</dbReference>
<evidence type="ECO:0000256" key="3">
    <source>
        <dbReference type="ARBA" id="ARBA00022679"/>
    </source>
</evidence>
<organism evidence="10 11">
    <name type="scientific">Ciona savignyi</name>
    <name type="common">Pacific transparent sea squirt</name>
    <dbReference type="NCBI Taxonomy" id="51511"/>
    <lineage>
        <taxon>Eukaryota</taxon>
        <taxon>Metazoa</taxon>
        <taxon>Chordata</taxon>
        <taxon>Tunicata</taxon>
        <taxon>Ascidiacea</taxon>
        <taxon>Phlebobranchia</taxon>
        <taxon>Cionidae</taxon>
        <taxon>Ciona</taxon>
    </lineage>
</organism>
<dbReference type="Pfam" id="PF09743">
    <property type="entry name" value="E3_UFM1_ligase"/>
    <property type="match status" value="1"/>
</dbReference>
<evidence type="ECO:0000313" key="11">
    <source>
        <dbReference type="Proteomes" id="UP000007875"/>
    </source>
</evidence>
<comment type="similarity">
    <text evidence="1">Belongs to the UFL1 family.</text>
</comment>
<feature type="compositionally biased region" description="Polar residues" evidence="6">
    <location>
        <begin position="465"/>
        <end position="477"/>
    </location>
</feature>
<feature type="domain" description="E3 UFM1-protein ligase 1-like N-terminal" evidence="7">
    <location>
        <begin position="7"/>
        <end position="282"/>
    </location>
</feature>
<reference evidence="11" key="1">
    <citation type="submission" date="2003-08" db="EMBL/GenBank/DDBJ databases">
        <authorList>
            <person name="Birren B."/>
            <person name="Nusbaum C."/>
            <person name="Abebe A."/>
            <person name="Abouelleil A."/>
            <person name="Adekoya E."/>
            <person name="Ait-zahra M."/>
            <person name="Allen N."/>
            <person name="Allen T."/>
            <person name="An P."/>
            <person name="Anderson M."/>
            <person name="Anderson S."/>
            <person name="Arachchi H."/>
            <person name="Armbruster J."/>
            <person name="Bachantsang P."/>
            <person name="Baldwin J."/>
            <person name="Barry A."/>
            <person name="Bayul T."/>
            <person name="Blitshsteyn B."/>
            <person name="Bloom T."/>
            <person name="Blye J."/>
            <person name="Boguslavskiy L."/>
            <person name="Borowsky M."/>
            <person name="Boukhgalter B."/>
            <person name="Brunache A."/>
            <person name="Butler J."/>
            <person name="Calixte N."/>
            <person name="Calvo S."/>
            <person name="Camarata J."/>
            <person name="Campo K."/>
            <person name="Chang J."/>
            <person name="Cheshatsang Y."/>
            <person name="Citroen M."/>
            <person name="Collymore A."/>
            <person name="Considine T."/>
            <person name="Cook A."/>
            <person name="Cooke P."/>
            <person name="Corum B."/>
            <person name="Cuomo C."/>
            <person name="David R."/>
            <person name="Dawoe T."/>
            <person name="Degray S."/>
            <person name="Dodge S."/>
            <person name="Dooley K."/>
            <person name="Dorje P."/>
            <person name="Dorjee K."/>
            <person name="Dorris L."/>
            <person name="Duffey N."/>
            <person name="Dupes A."/>
            <person name="Elkins T."/>
            <person name="Engels R."/>
            <person name="Erickson J."/>
            <person name="Farina A."/>
            <person name="Faro S."/>
            <person name="Ferreira P."/>
            <person name="Fischer H."/>
            <person name="Fitzgerald M."/>
            <person name="Foley K."/>
            <person name="Gage D."/>
            <person name="Galagan J."/>
            <person name="Gearin G."/>
            <person name="Gnerre S."/>
            <person name="Gnirke A."/>
            <person name="Goyette A."/>
            <person name="Graham J."/>
            <person name="Grandbois E."/>
            <person name="Gyaltsen K."/>
            <person name="Hafez N."/>
            <person name="Hagopian D."/>
            <person name="Hagos B."/>
            <person name="Hall J."/>
            <person name="Hatcher B."/>
            <person name="Heller A."/>
            <person name="Higgins H."/>
            <person name="Honan T."/>
            <person name="Horn A."/>
            <person name="Houde N."/>
            <person name="Hughes L."/>
            <person name="Hulme W."/>
            <person name="Husby E."/>
            <person name="Iliev I."/>
            <person name="Jaffe D."/>
            <person name="Jones C."/>
            <person name="Kamal M."/>
            <person name="Kamat A."/>
            <person name="Kamvysselis M."/>
            <person name="Karlsson E."/>
            <person name="Kells C."/>
            <person name="Kieu A."/>
            <person name="Kisner P."/>
            <person name="Kodira C."/>
            <person name="Kulbokas E."/>
            <person name="Labutti K."/>
            <person name="Lama D."/>
            <person name="Landers T."/>
            <person name="Leger J."/>
            <person name="Levine S."/>
            <person name="Lewis D."/>
            <person name="Lewis T."/>
            <person name="Lindblad-toh K."/>
            <person name="Liu X."/>
            <person name="Lokyitsang T."/>
            <person name="Lokyitsang Y."/>
            <person name="Lucien O."/>
            <person name="Lui A."/>
            <person name="Ma L.J."/>
            <person name="Mabbitt R."/>
            <person name="Macdonald J."/>
            <person name="Maclean C."/>
            <person name="Major J."/>
            <person name="Manning J."/>
            <person name="Marabella R."/>
            <person name="Maru K."/>
            <person name="Matthews C."/>
            <person name="Mauceli E."/>
            <person name="Mccarthy M."/>
            <person name="Mcdonough S."/>
            <person name="Mcghee T."/>
            <person name="Meldrim J."/>
            <person name="Meneus L."/>
            <person name="Mesirov J."/>
            <person name="Mihalev A."/>
            <person name="Mihova T."/>
            <person name="Mikkelsen T."/>
            <person name="Mlenga V."/>
            <person name="Moru K."/>
            <person name="Mozes J."/>
            <person name="Mulrain L."/>
            <person name="Munson G."/>
            <person name="Naylor J."/>
            <person name="Newes C."/>
            <person name="Nguyen C."/>
            <person name="Nguyen N."/>
            <person name="Nguyen T."/>
            <person name="Nicol R."/>
            <person name="Nielsen C."/>
            <person name="Nizzari M."/>
            <person name="Norbu C."/>
            <person name="Norbu N."/>
            <person name="O'donnell P."/>
            <person name="Okoawo O."/>
            <person name="O'leary S."/>
            <person name="Omotosho B."/>
            <person name="O'neill K."/>
            <person name="Osman S."/>
            <person name="Parker S."/>
            <person name="Perrin D."/>
            <person name="Phunkhang P."/>
            <person name="Piqani B."/>
            <person name="Purcell S."/>
            <person name="Rachupka T."/>
            <person name="Ramasamy U."/>
            <person name="Rameau R."/>
            <person name="Ray V."/>
            <person name="Raymond C."/>
            <person name="Retta R."/>
            <person name="Richardson S."/>
            <person name="Rise C."/>
            <person name="Rodriguez J."/>
            <person name="Rogers J."/>
            <person name="Rogov P."/>
            <person name="Rutman M."/>
            <person name="Schupbach R."/>
            <person name="Seaman C."/>
            <person name="Settipalli S."/>
            <person name="Sharpe T."/>
            <person name="Sheridan J."/>
            <person name="Sherpa N."/>
            <person name="Shi J."/>
            <person name="Smirnov S."/>
            <person name="Smith C."/>
            <person name="Sougnez C."/>
            <person name="Spencer B."/>
            <person name="Stalker J."/>
            <person name="Stange-thomann N."/>
            <person name="Stavropoulos S."/>
            <person name="Stetson K."/>
            <person name="Stone C."/>
            <person name="Stone S."/>
            <person name="Stubbs M."/>
            <person name="Talamas J."/>
            <person name="Tchuinga P."/>
            <person name="Tenzing P."/>
            <person name="Tesfaye S."/>
            <person name="Theodore J."/>
            <person name="Thoulutsang Y."/>
            <person name="Topham K."/>
            <person name="Towey S."/>
            <person name="Tsamla T."/>
            <person name="Tsomo N."/>
            <person name="Vallee D."/>
            <person name="Vassiliev H."/>
            <person name="Venkataraman V."/>
            <person name="Vinson J."/>
            <person name="Vo A."/>
            <person name="Wade C."/>
            <person name="Wang S."/>
            <person name="Wangchuk T."/>
            <person name="Wangdi T."/>
            <person name="Whittaker C."/>
            <person name="Wilkinson J."/>
            <person name="Wu Y."/>
            <person name="Wyman D."/>
            <person name="Yadav S."/>
            <person name="Yang S."/>
            <person name="Yang X."/>
            <person name="Yeager S."/>
            <person name="Yee E."/>
            <person name="Young G."/>
            <person name="Zainoun J."/>
            <person name="Zembeck L."/>
            <person name="Zimmer A."/>
            <person name="Zody M."/>
            <person name="Lander E."/>
        </authorList>
    </citation>
    <scope>NUCLEOTIDE SEQUENCE [LARGE SCALE GENOMIC DNA]</scope>
</reference>
<keyword evidence="4" id="KW-0833">Ubl conjugation pathway</keyword>
<name>H2YV25_CIOSA</name>
<dbReference type="InterPro" id="IPR056580">
    <property type="entry name" value="Ufl1_dom"/>
</dbReference>
<feature type="domain" description="E3 UFM1-protein ligase-like C-terminal" evidence="9">
    <location>
        <begin position="677"/>
        <end position="765"/>
    </location>
</feature>
<keyword evidence="3" id="KW-0808">Transferase</keyword>
<dbReference type="GeneTree" id="ENSGT00390000002112"/>
<reference evidence="10" key="2">
    <citation type="submission" date="2025-08" db="UniProtKB">
        <authorList>
            <consortium name="Ensembl"/>
        </authorList>
    </citation>
    <scope>IDENTIFICATION</scope>
</reference>
<evidence type="ECO:0000259" key="9">
    <source>
        <dbReference type="Pfam" id="PF25041"/>
    </source>
</evidence>
<reference evidence="10" key="3">
    <citation type="submission" date="2025-09" db="UniProtKB">
        <authorList>
            <consortium name="Ensembl"/>
        </authorList>
    </citation>
    <scope>IDENTIFICATION</scope>
</reference>
<dbReference type="FunCoup" id="H2YV25">
    <property type="interactions" value="657"/>
</dbReference>
<dbReference type="PANTHER" id="PTHR31057:SF0">
    <property type="entry name" value="E3 UFM1-PROTEIN LIGASE 1"/>
    <property type="match status" value="1"/>
</dbReference>
<feature type="compositionally biased region" description="Basic and acidic residues" evidence="6">
    <location>
        <begin position="414"/>
        <end position="423"/>
    </location>
</feature>
<dbReference type="Proteomes" id="UP000007875">
    <property type="component" value="Unassembled WGS sequence"/>
</dbReference>
<dbReference type="InterPro" id="IPR018611">
    <property type="entry name" value="Ufl1"/>
</dbReference>
<evidence type="ECO:0000256" key="6">
    <source>
        <dbReference type="SAM" id="MobiDB-lite"/>
    </source>
</evidence>
<feature type="region of interest" description="Disordered" evidence="6">
    <location>
        <begin position="408"/>
        <end position="480"/>
    </location>
</feature>
<dbReference type="InParanoid" id="H2YV25"/>
<dbReference type="eggNOG" id="KOG2235">
    <property type="taxonomic scope" value="Eukaryota"/>
</dbReference>
<dbReference type="InterPro" id="IPR056761">
    <property type="entry name" value="Ufl1-like_C"/>
</dbReference>
<dbReference type="AlphaFoldDB" id="H2YV25"/>
<dbReference type="PANTHER" id="PTHR31057">
    <property type="entry name" value="E3 UFM1-PROTEIN LIGASE 1"/>
    <property type="match status" value="1"/>
</dbReference>
<dbReference type="GO" id="GO:1990592">
    <property type="term" value="P:protein K69-linked ufmylation"/>
    <property type="evidence" value="ECO:0007669"/>
    <property type="project" value="TreeGrafter"/>
</dbReference>
<dbReference type="STRING" id="51511.ENSCSAVP00000009185"/>
<dbReference type="GO" id="GO:0005789">
    <property type="term" value="C:endoplasmic reticulum membrane"/>
    <property type="evidence" value="ECO:0007669"/>
    <property type="project" value="TreeGrafter"/>
</dbReference>
<protein>
    <recommendedName>
        <fullName evidence="2">E3 UFM1-protein ligase 1</fullName>
    </recommendedName>
    <alternativeName>
        <fullName evidence="5">E3 UFM1-protein transferase 1</fullName>
    </alternativeName>
</protein>
<evidence type="ECO:0000256" key="4">
    <source>
        <dbReference type="ARBA" id="ARBA00022786"/>
    </source>
</evidence>
<proteinExistence type="inferred from homology"/>
<dbReference type="GO" id="GO:0034976">
    <property type="term" value="P:response to endoplasmic reticulum stress"/>
    <property type="evidence" value="ECO:0007669"/>
    <property type="project" value="TreeGrafter"/>
</dbReference>
<accession>H2YV25</accession>
<dbReference type="Pfam" id="PF23659">
    <property type="entry name" value="UFL1"/>
    <property type="match status" value="1"/>
</dbReference>
<keyword evidence="11" id="KW-1185">Reference proteome</keyword>
<evidence type="ECO:0000259" key="7">
    <source>
        <dbReference type="Pfam" id="PF09743"/>
    </source>
</evidence>
<dbReference type="Pfam" id="PF25870">
    <property type="entry name" value="WHD_UFL1_5th"/>
    <property type="match status" value="1"/>
</dbReference>
<feature type="domain" description="E3 UFM1-protein ligase 1-like" evidence="8">
    <location>
        <begin position="556"/>
        <end position="670"/>
    </location>
</feature>
<dbReference type="InterPro" id="IPR056579">
    <property type="entry name" value="Ufl1_N"/>
</dbReference>